<accession>A0A6J6PAW0</accession>
<sequence length="238" mass="26733">MKATPQHQETLLELNRIDLQLRRNQKQIDEINRGEQVQAQRQLLLANSERLLVARNELDALELELTRAETDLKLVEGRIAKDETRLQQSSNQKDVQGMQSELQSLAKRKGELEDAELVLLERKDEILANLKTIELERAEIQKTLEILESEQTSGLAKLNSGQQLLREDRARNLGLLTAEVSEHYEKLFSRGLGVGRLDGLICDACGMTLSGDSIDAVRNTPADELAHCGECGAILVRF</sequence>
<feature type="domain" description="CT398-like coiled coil hairpin" evidence="2">
    <location>
        <begin position="14"/>
        <end position="188"/>
    </location>
</feature>
<gene>
    <name evidence="3" type="ORF">UFOPK2370_01110</name>
</gene>
<name>A0A6J6PAW0_9ZZZZ</name>
<protein>
    <submittedName>
        <fullName evidence="3">Unannotated protein</fullName>
    </submittedName>
</protein>
<feature type="coiled-coil region" evidence="1">
    <location>
        <begin position="51"/>
        <end position="150"/>
    </location>
</feature>
<dbReference type="InterPro" id="IPR056003">
    <property type="entry name" value="CT398_CC_hairpin"/>
</dbReference>
<evidence type="ECO:0000313" key="3">
    <source>
        <dbReference type="EMBL" id="CAB4693474.1"/>
    </source>
</evidence>
<evidence type="ECO:0000259" key="2">
    <source>
        <dbReference type="Pfam" id="PF24481"/>
    </source>
</evidence>
<dbReference type="EMBL" id="CAEZXK010000042">
    <property type="protein sequence ID" value="CAB4693474.1"/>
    <property type="molecule type" value="Genomic_DNA"/>
</dbReference>
<keyword evidence="1" id="KW-0175">Coiled coil</keyword>
<proteinExistence type="predicted"/>
<reference evidence="3" key="1">
    <citation type="submission" date="2020-05" db="EMBL/GenBank/DDBJ databases">
        <authorList>
            <person name="Chiriac C."/>
            <person name="Salcher M."/>
            <person name="Ghai R."/>
            <person name="Kavagutti S V."/>
        </authorList>
    </citation>
    <scope>NUCLEOTIDE SEQUENCE</scope>
</reference>
<dbReference type="Pfam" id="PF24481">
    <property type="entry name" value="CT398_CC"/>
    <property type="match status" value="1"/>
</dbReference>
<dbReference type="Gene3D" id="1.10.287.1490">
    <property type="match status" value="1"/>
</dbReference>
<organism evidence="3">
    <name type="scientific">freshwater metagenome</name>
    <dbReference type="NCBI Taxonomy" id="449393"/>
    <lineage>
        <taxon>unclassified sequences</taxon>
        <taxon>metagenomes</taxon>
        <taxon>ecological metagenomes</taxon>
    </lineage>
</organism>
<evidence type="ECO:0000256" key="1">
    <source>
        <dbReference type="SAM" id="Coils"/>
    </source>
</evidence>
<dbReference type="AlphaFoldDB" id="A0A6J6PAW0"/>